<dbReference type="EMBL" id="VSDQ01000679">
    <property type="protein sequence ID" value="TYA73900.1"/>
    <property type="molecule type" value="Genomic_DNA"/>
</dbReference>
<dbReference type="RefSeq" id="WP_148542264.1">
    <property type="nucleotide sequence ID" value="NZ_VSDQ01000679.1"/>
</dbReference>
<proteinExistence type="predicted"/>
<keyword evidence="3" id="KW-0812">Transmembrane</keyword>
<evidence type="ECO:0000256" key="3">
    <source>
        <dbReference type="SAM" id="Phobius"/>
    </source>
</evidence>
<sequence length="555" mass="65383">MNLVVKTINQLFRFNFNKVFFLFVSTQFFGLTPDSLQTVPVNPKALKLRDQANELRFKDPDSSLVLLQLSFEEFLKAGDTIAAANDLLTKANIIENQANYSKAYDAYWSALILTDNSNNLNIKSLIYHRLGRIYSYYKREEESLKYLNKALEIQKVLVKEDSIVEEGALIPYYYFIASTYRELNNPEIAEVYLDSCYRLKPDPNSTFPIALVDFEKSFVLSQSNKQEEALALMDTIYPWFESNNKPYLVLFYKQWGDIYLDMDDLKKSESYYMKSLEISKKYTSHIDFTPLVHEKLTELFLKRNDYVSAFSHLKSAKELDRQFFDTRSSNNQSLMEIKDTYRIEKLKQEQQIKEQYLKQLEQEEEIGKLERIILLVSIISVVIIGLIYVKHLRERHKAEKALIRRNQELENKKTQELLELKNKELAASALQLIEKEEFLKTLKSKVRVKDEKIKVHEVNKVLRSISVSNNQNWEEFKLRFIDVNKDFYKKMFEKYPKLSQGDQKICALIKLNFSSKEMSRLLGISVESVHTSRHRIRKKMNLDRSVNLEDYINSL</sequence>
<accession>A0A5D0HSH5</accession>
<reference evidence="4 5" key="1">
    <citation type="submission" date="2019-08" db="EMBL/GenBank/DDBJ databases">
        <title>Seonamhaeicola sediminis sp. nov., isolated from marine sediment.</title>
        <authorList>
            <person name="Cao W.R."/>
        </authorList>
    </citation>
    <scope>NUCLEOTIDE SEQUENCE [LARGE SCALE GENOMIC DNA]</scope>
    <source>
        <strain evidence="4 5">B011</strain>
    </source>
</reference>
<dbReference type="Gene3D" id="1.10.10.10">
    <property type="entry name" value="Winged helix-like DNA-binding domain superfamily/Winged helix DNA-binding domain"/>
    <property type="match status" value="1"/>
</dbReference>
<feature type="coiled-coil region" evidence="2">
    <location>
        <begin position="399"/>
        <end position="426"/>
    </location>
</feature>
<name>A0A5D0HSH5_9FLAO</name>
<dbReference type="OrthoDB" id="1090267at2"/>
<dbReference type="GO" id="GO:0006355">
    <property type="term" value="P:regulation of DNA-templated transcription"/>
    <property type="evidence" value="ECO:0007669"/>
    <property type="project" value="InterPro"/>
</dbReference>
<dbReference type="SUPFAM" id="SSF48452">
    <property type="entry name" value="TPR-like"/>
    <property type="match status" value="1"/>
</dbReference>
<dbReference type="PROSITE" id="PS50005">
    <property type="entry name" value="TPR"/>
    <property type="match status" value="1"/>
</dbReference>
<dbReference type="AlphaFoldDB" id="A0A5D0HSH5"/>
<protein>
    <recommendedName>
        <fullName evidence="6">Tetratricopeptide repeat protein</fullName>
    </recommendedName>
</protein>
<feature type="repeat" description="TPR" evidence="1">
    <location>
        <begin position="124"/>
        <end position="157"/>
    </location>
</feature>
<keyword evidence="5" id="KW-1185">Reference proteome</keyword>
<dbReference type="Proteomes" id="UP000323930">
    <property type="component" value="Unassembled WGS sequence"/>
</dbReference>
<dbReference type="Gene3D" id="1.25.40.10">
    <property type="entry name" value="Tetratricopeptide repeat domain"/>
    <property type="match status" value="2"/>
</dbReference>
<evidence type="ECO:0000313" key="5">
    <source>
        <dbReference type="Proteomes" id="UP000323930"/>
    </source>
</evidence>
<dbReference type="InterPro" id="IPR011990">
    <property type="entry name" value="TPR-like_helical_dom_sf"/>
</dbReference>
<organism evidence="4 5">
    <name type="scientific">Seonamhaeicola marinus</name>
    <dbReference type="NCBI Taxonomy" id="1912246"/>
    <lineage>
        <taxon>Bacteria</taxon>
        <taxon>Pseudomonadati</taxon>
        <taxon>Bacteroidota</taxon>
        <taxon>Flavobacteriia</taxon>
        <taxon>Flavobacteriales</taxon>
        <taxon>Flavobacteriaceae</taxon>
    </lineage>
</organism>
<gene>
    <name evidence="4" type="ORF">FUA24_11155</name>
</gene>
<evidence type="ECO:0008006" key="6">
    <source>
        <dbReference type="Google" id="ProtNLM"/>
    </source>
</evidence>
<dbReference type="InterPro" id="IPR019734">
    <property type="entry name" value="TPR_rpt"/>
</dbReference>
<keyword evidence="2" id="KW-0175">Coiled coil</keyword>
<evidence type="ECO:0000313" key="4">
    <source>
        <dbReference type="EMBL" id="TYA73900.1"/>
    </source>
</evidence>
<feature type="transmembrane region" description="Helical" evidence="3">
    <location>
        <begin position="372"/>
        <end position="389"/>
    </location>
</feature>
<evidence type="ECO:0000256" key="1">
    <source>
        <dbReference type="PROSITE-ProRule" id="PRU00339"/>
    </source>
</evidence>
<dbReference type="GO" id="GO:0003677">
    <property type="term" value="F:DNA binding"/>
    <property type="evidence" value="ECO:0007669"/>
    <property type="project" value="InterPro"/>
</dbReference>
<dbReference type="InterPro" id="IPR036388">
    <property type="entry name" value="WH-like_DNA-bd_sf"/>
</dbReference>
<keyword evidence="1" id="KW-0802">TPR repeat</keyword>
<dbReference type="Pfam" id="PF13181">
    <property type="entry name" value="TPR_8"/>
    <property type="match status" value="3"/>
</dbReference>
<keyword evidence="3" id="KW-1133">Transmembrane helix</keyword>
<dbReference type="InterPro" id="IPR016032">
    <property type="entry name" value="Sig_transdc_resp-reg_C-effctor"/>
</dbReference>
<dbReference type="SUPFAM" id="SSF46894">
    <property type="entry name" value="C-terminal effector domain of the bipartite response regulators"/>
    <property type="match status" value="1"/>
</dbReference>
<keyword evidence="3" id="KW-0472">Membrane</keyword>
<comment type="caution">
    <text evidence="4">The sequence shown here is derived from an EMBL/GenBank/DDBJ whole genome shotgun (WGS) entry which is preliminary data.</text>
</comment>
<evidence type="ECO:0000256" key="2">
    <source>
        <dbReference type="SAM" id="Coils"/>
    </source>
</evidence>
<dbReference type="SMART" id="SM00028">
    <property type="entry name" value="TPR"/>
    <property type="match status" value="5"/>
</dbReference>